<comment type="caution">
    <text evidence="1">The sequence shown here is derived from an EMBL/GenBank/DDBJ whole genome shotgun (WGS) entry which is preliminary data.</text>
</comment>
<evidence type="ECO:0000313" key="2">
    <source>
        <dbReference type="Proteomes" id="UP000663844"/>
    </source>
</evidence>
<gene>
    <name evidence="1" type="ORF">OXD698_LOCUS31881</name>
</gene>
<organism evidence="1 2">
    <name type="scientific">Adineta steineri</name>
    <dbReference type="NCBI Taxonomy" id="433720"/>
    <lineage>
        <taxon>Eukaryota</taxon>
        <taxon>Metazoa</taxon>
        <taxon>Spiralia</taxon>
        <taxon>Gnathifera</taxon>
        <taxon>Rotifera</taxon>
        <taxon>Eurotatoria</taxon>
        <taxon>Bdelloidea</taxon>
        <taxon>Adinetida</taxon>
        <taxon>Adinetidae</taxon>
        <taxon>Adineta</taxon>
    </lineage>
</organism>
<dbReference type="Pfam" id="PF13516">
    <property type="entry name" value="LRR_6"/>
    <property type="match status" value="9"/>
</dbReference>
<dbReference type="SMART" id="SM00368">
    <property type="entry name" value="LRR_RI"/>
    <property type="match status" value="13"/>
</dbReference>
<proteinExistence type="predicted"/>
<sequence>MLHHIFDYCDMETILLSIRSVCKDLHIATNSYDRLELNYAPSSTLEYRILSRLIKQPKRIVSLTIINMSSYRDNTISSFDEIFNIEQFTRLRSLTLYGISRNIAKNFLARIPSKSLTTLWIHMNDVETSIRILSTATRFNLRKFVLNKSNLMMTRDILWPIQWQLKHLEIGVCTSSQYHTIIEQNPHLQTFVMEDCVGYLEDSRMMTSRSFDQPCASKLKSLTIMGCSLSLEELELLLSWTPTLIDLELIFHRNLFDSALDGYCLEQIIKSKLPLLRQFTFYFSYKYFSRSDNPPNSIKSSIVPFRTPFWLEEKRWYVTCDHVLEMQVIRLYTIPVKIKHESTLWFDRSFDNMPFHERRLNLYHPTRDTSFSEYGMKNVDNLIRCEISSTDDICRLTRTSSNKTNEEAEQEALVILDLSKCNISDNTVQDLADVLKQDNTCVTLNLSNNSIQDIGAQYLANMLEHNTTLNAIDLSGNRIGDLGAQFLVECLKHNTTLMGLNLNGNSGQSCLVVEAILKLRTDRTLTTLDISNNRIGNMGVEILANYLKFNTTITVLNISNTNIDDTGVQCVANLLKDDKILNSIDLSNNLIEDQGARYLLESLEQNTTLLTLKLGKNKTPYCIFVENIVKIRGDRTLTTVDISNHRLEDDDVRLIIAALKYSKTLIKLDISSNQFDASGAQYLAKALEHNQTTVTSLNISNNSIGPEGAQFFANTLRNTETLNELIMSNNQIGNTGAQHLSDALKENTTLTIIDLSSNQIVGQGILNLANALKNNTTLTTLHYRNNQMKSIGTKYLADALKCNNSLTLLSLQCNEIGDNGAMHLVDALKNNEALKKIYLGRNGISTKVWDELTSVGGKEVLN</sequence>
<dbReference type="InterPro" id="IPR001611">
    <property type="entry name" value="Leu-rich_rpt"/>
</dbReference>
<name>A0A819RLC2_9BILA</name>
<dbReference type="PANTHER" id="PTHR24114:SF2">
    <property type="entry name" value="F-BOX DOMAIN-CONTAINING PROTEIN-RELATED"/>
    <property type="match status" value="1"/>
</dbReference>
<dbReference type="Gene3D" id="3.80.10.10">
    <property type="entry name" value="Ribonuclease Inhibitor"/>
    <property type="match status" value="5"/>
</dbReference>
<dbReference type="InterPro" id="IPR052394">
    <property type="entry name" value="LRR-containing"/>
</dbReference>
<reference evidence="1" key="1">
    <citation type="submission" date="2021-02" db="EMBL/GenBank/DDBJ databases">
        <authorList>
            <person name="Nowell W R."/>
        </authorList>
    </citation>
    <scope>NUCLEOTIDE SEQUENCE</scope>
</reference>
<accession>A0A819RLC2</accession>
<dbReference type="Proteomes" id="UP000663844">
    <property type="component" value="Unassembled WGS sequence"/>
</dbReference>
<dbReference type="AlphaFoldDB" id="A0A819RLC2"/>
<dbReference type="SUPFAM" id="SSF52047">
    <property type="entry name" value="RNI-like"/>
    <property type="match status" value="3"/>
</dbReference>
<dbReference type="PANTHER" id="PTHR24114">
    <property type="entry name" value="LEUCINE RICH REPEAT FAMILY PROTEIN"/>
    <property type="match status" value="1"/>
</dbReference>
<dbReference type="InterPro" id="IPR032675">
    <property type="entry name" value="LRR_dom_sf"/>
</dbReference>
<protein>
    <recommendedName>
        <fullName evidence="3">RNI-like protein</fullName>
    </recommendedName>
</protein>
<evidence type="ECO:0000313" key="1">
    <source>
        <dbReference type="EMBL" id="CAF4040348.1"/>
    </source>
</evidence>
<dbReference type="EMBL" id="CAJOAZ010004029">
    <property type="protein sequence ID" value="CAF4040348.1"/>
    <property type="molecule type" value="Genomic_DNA"/>
</dbReference>
<evidence type="ECO:0008006" key="3">
    <source>
        <dbReference type="Google" id="ProtNLM"/>
    </source>
</evidence>